<comment type="caution">
    <text evidence="1">The sequence shown here is derived from an EMBL/GenBank/DDBJ whole genome shotgun (WGS) entry which is preliminary data.</text>
</comment>
<reference evidence="2" key="1">
    <citation type="journal article" date="2023" name="Nat. Plants">
        <title>Single-cell RNA sequencing provides a high-resolution roadmap for understanding the multicellular compartmentation of specialized metabolism.</title>
        <authorList>
            <person name="Sun S."/>
            <person name="Shen X."/>
            <person name="Li Y."/>
            <person name="Li Y."/>
            <person name="Wang S."/>
            <person name="Li R."/>
            <person name="Zhang H."/>
            <person name="Shen G."/>
            <person name="Guo B."/>
            <person name="Wei J."/>
            <person name="Xu J."/>
            <person name="St-Pierre B."/>
            <person name="Chen S."/>
            <person name="Sun C."/>
        </authorList>
    </citation>
    <scope>NUCLEOTIDE SEQUENCE [LARGE SCALE GENOMIC DNA]</scope>
</reference>
<dbReference type="Proteomes" id="UP001060085">
    <property type="component" value="Linkage Group LG01"/>
</dbReference>
<evidence type="ECO:0000313" key="1">
    <source>
        <dbReference type="EMBL" id="KAI5683839.1"/>
    </source>
</evidence>
<gene>
    <name evidence="1" type="ORF">M9H77_05067</name>
</gene>
<protein>
    <submittedName>
        <fullName evidence="1">Uncharacterized protein</fullName>
    </submittedName>
</protein>
<keyword evidence="2" id="KW-1185">Reference proteome</keyword>
<name>A0ACC0CFU7_CATRO</name>
<proteinExistence type="predicted"/>
<evidence type="ECO:0000313" key="2">
    <source>
        <dbReference type="Proteomes" id="UP001060085"/>
    </source>
</evidence>
<accession>A0ACC0CFU7</accession>
<organism evidence="1 2">
    <name type="scientific">Catharanthus roseus</name>
    <name type="common">Madagascar periwinkle</name>
    <name type="synonym">Vinca rosea</name>
    <dbReference type="NCBI Taxonomy" id="4058"/>
    <lineage>
        <taxon>Eukaryota</taxon>
        <taxon>Viridiplantae</taxon>
        <taxon>Streptophyta</taxon>
        <taxon>Embryophyta</taxon>
        <taxon>Tracheophyta</taxon>
        <taxon>Spermatophyta</taxon>
        <taxon>Magnoliopsida</taxon>
        <taxon>eudicotyledons</taxon>
        <taxon>Gunneridae</taxon>
        <taxon>Pentapetalae</taxon>
        <taxon>asterids</taxon>
        <taxon>lamiids</taxon>
        <taxon>Gentianales</taxon>
        <taxon>Apocynaceae</taxon>
        <taxon>Rauvolfioideae</taxon>
        <taxon>Vinceae</taxon>
        <taxon>Catharanthinae</taxon>
        <taxon>Catharanthus</taxon>
    </lineage>
</organism>
<sequence>MSLLKGKVQTRSSNQRALIFLKLQLTGKNKGEKNLKEHHRQPSTNNTRTGETMGINFQKSHGQQAGVLPNLRRIHRMLNKALKRTARKRDSCLEQNSRHNGINVKESTKCLQNATAFAHKELPPEQYMNSQQPSKTLMPESFSLNKEKQTTDSKNACKGQGKHKGPE</sequence>
<dbReference type="EMBL" id="CM044701">
    <property type="protein sequence ID" value="KAI5683839.1"/>
    <property type="molecule type" value="Genomic_DNA"/>
</dbReference>